<dbReference type="GO" id="GO:0009306">
    <property type="term" value="P:protein secretion"/>
    <property type="evidence" value="ECO:0007669"/>
    <property type="project" value="TreeGrafter"/>
</dbReference>
<accession>A0AAU9V2Q1</accession>
<feature type="domain" description="TANGO6 N-terminal" evidence="4">
    <location>
        <begin position="76"/>
        <end position="225"/>
    </location>
</feature>
<reference evidence="5" key="1">
    <citation type="submission" date="2022-03" db="EMBL/GenBank/DDBJ databases">
        <authorList>
            <person name="Tunstrom K."/>
        </authorList>
    </citation>
    <scope>NUCLEOTIDE SEQUENCE</scope>
</reference>
<sequence length="920" mass="104695">MSNLSNIFEQLEKLIETESGSDLMRIIMKEDFNPNEICDTQEASSKYKFIKCYLQSIVNEIDALAAEIEKNDEILISVKNRKLLKTCFHLLVSLGISTCLIPGLGISLEKRCISAQSIPKVNLTDEQKYEILIICTNFLQRSYEVSALKPIIISFHLSDYLAALIQLAFAPLKKPGVYPNYTMTQTMYDKLNCERQRYIRIYEYVVNNCFQPLVMKELLVLQSVTEPPPPLFVKKLLSKEMSKRLTAPDGLGSLIRCFMESYNRDTGMEWKNMNVICKIVVAKHGHMSESDYLENIVSQLKEILSLNSLQYLTTGIACLLTLHKKYDESELVLNLVNDVFNTLNFDVLSKSNLPNTIILTTQEIEHNIKFFQACTIILKLIDLPAELISPNLHMLFLLRIKCTKDETKLKLSDIILKSLEILKVEEIENIVEKFLFGPEQSESSNILVEEYEAGLVVKCSASHTEHPKNEALTNFLEIFNALTENKLVTDLFESCLRLFVKLNSRRKLKHTTETLISVEDEPQVLSTDQNYAQMLHVLAEISASERVTTALKENPCIVIYFVESLLFDNSAELNDECSTIALVLLNTILSNINNTRTKDLDRRLHNLVPVLEKLAKNASEYTGILCNEAISLIVADCPKSEISAYENALSYTYDKLLPVRAHGIIEMTKLIDKADPETISKRHYLFCLFQEQLRDSDSYLYLAAINGLASLSMYCTSEALTLLCREFLYVSNQQVKILTTENQNKVTEFRLKIGDIIVKVIKKLGETAVVHKAILLNTMLFACRDDDPLIRASALSNVAEIALVINYKMGTIIYEVLMCIWSVIETEKVIECRRAAVMVIASLIKGLGKETLIELKEKLLPIYRTINKLYKDTNEDTIVKLHAQLALEELNDIVKQFLLPELPLEKEFVLLSPKDDITFK</sequence>
<evidence type="ECO:0000313" key="6">
    <source>
        <dbReference type="Proteomes" id="UP001153954"/>
    </source>
</evidence>
<feature type="domain" description="RNA polymerase II assembly factor Rtp1 C-terminal" evidence="3">
    <location>
        <begin position="645"/>
        <end position="767"/>
    </location>
</feature>
<dbReference type="SUPFAM" id="SSF48371">
    <property type="entry name" value="ARM repeat"/>
    <property type="match status" value="1"/>
</dbReference>
<dbReference type="InterPro" id="IPR011989">
    <property type="entry name" value="ARM-like"/>
</dbReference>
<comment type="caution">
    <text evidence="5">The sequence shown here is derived from an EMBL/GenBank/DDBJ whole genome shotgun (WGS) entry which is preliminary data.</text>
</comment>
<dbReference type="Gene3D" id="1.25.10.10">
    <property type="entry name" value="Leucine-rich Repeat Variant"/>
    <property type="match status" value="1"/>
</dbReference>
<name>A0AAU9V2Q1_EUPED</name>
<proteinExistence type="inferred from homology"/>
<dbReference type="Proteomes" id="UP001153954">
    <property type="component" value="Unassembled WGS sequence"/>
</dbReference>
<dbReference type="InterPro" id="IPR016024">
    <property type="entry name" value="ARM-type_fold"/>
</dbReference>
<dbReference type="EMBL" id="CAKOGL010000027">
    <property type="protein sequence ID" value="CAH2104448.1"/>
    <property type="molecule type" value="Genomic_DNA"/>
</dbReference>
<dbReference type="AlphaFoldDB" id="A0AAU9V2Q1"/>
<evidence type="ECO:0008006" key="7">
    <source>
        <dbReference type="Google" id="ProtNLM"/>
    </source>
</evidence>
<evidence type="ECO:0000259" key="2">
    <source>
        <dbReference type="Pfam" id="PF10304"/>
    </source>
</evidence>
<evidence type="ECO:0000259" key="4">
    <source>
        <dbReference type="Pfam" id="PF25267"/>
    </source>
</evidence>
<dbReference type="InterPro" id="IPR019451">
    <property type="entry name" value="Rtp1_C1"/>
</dbReference>
<organism evidence="5 6">
    <name type="scientific">Euphydryas editha</name>
    <name type="common">Edith's checkerspot</name>
    <dbReference type="NCBI Taxonomy" id="104508"/>
    <lineage>
        <taxon>Eukaryota</taxon>
        <taxon>Metazoa</taxon>
        <taxon>Ecdysozoa</taxon>
        <taxon>Arthropoda</taxon>
        <taxon>Hexapoda</taxon>
        <taxon>Insecta</taxon>
        <taxon>Pterygota</taxon>
        <taxon>Neoptera</taxon>
        <taxon>Endopterygota</taxon>
        <taxon>Lepidoptera</taxon>
        <taxon>Glossata</taxon>
        <taxon>Ditrysia</taxon>
        <taxon>Papilionoidea</taxon>
        <taxon>Nymphalidae</taxon>
        <taxon>Nymphalinae</taxon>
        <taxon>Euphydryas</taxon>
    </lineage>
</organism>
<gene>
    <name evidence="5" type="ORF">EEDITHA_LOCUS18822</name>
</gene>
<evidence type="ECO:0000259" key="3">
    <source>
        <dbReference type="Pfam" id="PF10363"/>
    </source>
</evidence>
<dbReference type="PANTHER" id="PTHR20959:SF1">
    <property type="entry name" value="TRANSPORT AND GOLGI ORGANIZATION PROTEIN 6 HOMOLOG"/>
    <property type="match status" value="1"/>
</dbReference>
<comment type="similarity">
    <text evidence="1">Belongs to the Tango6 family.</text>
</comment>
<protein>
    <recommendedName>
        <fullName evidence="7">Transmembrane and coiled-coil domain-containing protein 7</fullName>
    </recommendedName>
</protein>
<dbReference type="InterPro" id="IPR039600">
    <property type="entry name" value="TANGO6/Rtp1"/>
</dbReference>
<dbReference type="Pfam" id="PF10363">
    <property type="entry name" value="RTP1_C1"/>
    <property type="match status" value="1"/>
</dbReference>
<dbReference type="InterPro" id="IPR057347">
    <property type="entry name" value="TANGO6_N"/>
</dbReference>
<evidence type="ECO:0000256" key="1">
    <source>
        <dbReference type="ARBA" id="ARBA00005724"/>
    </source>
</evidence>
<dbReference type="PANTHER" id="PTHR20959">
    <property type="entry name" value="TRANSPORT AND GOLGI ORGANIZATION PROTEIN 6 FAMILY MEMBER"/>
    <property type="match status" value="1"/>
</dbReference>
<dbReference type="InterPro" id="IPR019414">
    <property type="entry name" value="Rtp1_C2"/>
</dbReference>
<dbReference type="Pfam" id="PF10304">
    <property type="entry name" value="RTP1_C2"/>
    <property type="match status" value="1"/>
</dbReference>
<evidence type="ECO:0000313" key="5">
    <source>
        <dbReference type="EMBL" id="CAH2104448.1"/>
    </source>
</evidence>
<dbReference type="Pfam" id="PF25267">
    <property type="entry name" value="TANGO6_N"/>
    <property type="match status" value="1"/>
</dbReference>
<keyword evidence="6" id="KW-1185">Reference proteome</keyword>
<feature type="domain" description="RNA polymerase II assembly factor Rtp1 C-terminal" evidence="2">
    <location>
        <begin position="859"/>
        <end position="892"/>
    </location>
</feature>